<dbReference type="GO" id="GO:0071949">
    <property type="term" value="F:FAD binding"/>
    <property type="evidence" value="ECO:0007669"/>
    <property type="project" value="InterPro"/>
</dbReference>
<comment type="caution">
    <text evidence="9">The sequence shown here is derived from an EMBL/GenBank/DDBJ whole genome shotgun (WGS) entry which is preliminary data.</text>
</comment>
<name>A0A8G2FCP3_ACIRU</name>
<comment type="similarity">
    <text evidence="3">Belongs to the UbiH/COQ6 family.</text>
</comment>
<dbReference type="GO" id="GO:0006744">
    <property type="term" value="P:ubiquinone biosynthetic process"/>
    <property type="evidence" value="ECO:0007669"/>
    <property type="project" value="UniProtKB-UniPathway"/>
</dbReference>
<dbReference type="AlphaFoldDB" id="A0A8G2FCP3"/>
<keyword evidence="7" id="KW-0503">Monooxygenase</keyword>
<dbReference type="PANTHER" id="PTHR43876:SF7">
    <property type="entry name" value="UBIQUINONE BIOSYNTHESIS MONOOXYGENASE COQ6, MITOCHONDRIAL"/>
    <property type="match status" value="1"/>
</dbReference>
<dbReference type="InterPro" id="IPR002938">
    <property type="entry name" value="FAD-bd"/>
</dbReference>
<evidence type="ECO:0000256" key="1">
    <source>
        <dbReference type="ARBA" id="ARBA00001974"/>
    </source>
</evidence>
<keyword evidence="4" id="KW-0285">Flavoprotein</keyword>
<dbReference type="EMBL" id="FTNE01000001">
    <property type="protein sequence ID" value="SIQ06881.1"/>
    <property type="molecule type" value="Genomic_DNA"/>
</dbReference>
<dbReference type="RefSeq" id="WP_029311458.1">
    <property type="nucleotide sequence ID" value="NZ_FTNE01000001.1"/>
</dbReference>
<dbReference type="InterPro" id="IPR018168">
    <property type="entry name" value="Ubi_Hdrlase_CS"/>
</dbReference>
<reference evidence="9 10" key="1">
    <citation type="submission" date="2017-01" db="EMBL/GenBank/DDBJ databases">
        <authorList>
            <person name="Varghese N."/>
            <person name="Submissions S."/>
        </authorList>
    </citation>
    <scope>NUCLEOTIDE SEQUENCE [LARGE SCALE GENOMIC DNA]</scope>
    <source>
        <strain evidence="9 10">ATCC 35905</strain>
    </source>
</reference>
<sequence>MTKNQVDIAIIGAGPVGAALALALADTGRSVLLVDRAALPPMEHPDFDGRAYAIAAGSRTLLDDAGLWDALPFAPCPIEQIRVSDGKPGRPASPMFLHFDHRDVGNDPFGWIVEARALRMAINRRLAESNIVLHAPATAHVTRHDDHATVAVSGAGTYRARLVIAADGKMSSLRAEAGIAVTRFAYRQSAVVCAISHERPHGNVALEHFLPGGPFAQLPMTDADNAHISAIVFTESHAIAQRLATMDDARFTTEVARRLGSHLGTIRLVGKRWTYPLSALHAHRYFATRLALVGDSAHGIHPIAGQGLNLGLRDAIALTRLLATTDDPGSPALLARYQQARRPDNLMMLAATDTLDRLFSTNSPPIRLARDLGLAAVNRMPRLKRAFMRTAMGLGGRG</sequence>
<dbReference type="Proteomes" id="UP000186308">
    <property type="component" value="Unassembled WGS sequence"/>
</dbReference>
<accession>A0A8G2FCP3</accession>
<evidence type="ECO:0000256" key="7">
    <source>
        <dbReference type="ARBA" id="ARBA00023033"/>
    </source>
</evidence>
<evidence type="ECO:0000313" key="10">
    <source>
        <dbReference type="Proteomes" id="UP000186308"/>
    </source>
</evidence>
<dbReference type="SUPFAM" id="SSF51905">
    <property type="entry name" value="FAD/NAD(P)-binding domain"/>
    <property type="match status" value="1"/>
</dbReference>
<comment type="pathway">
    <text evidence="2">Cofactor biosynthesis; ubiquinone biosynthesis.</text>
</comment>
<dbReference type="OrthoDB" id="9796623at2"/>
<dbReference type="PROSITE" id="PS01304">
    <property type="entry name" value="UBIH"/>
    <property type="match status" value="1"/>
</dbReference>
<dbReference type="InterPro" id="IPR010971">
    <property type="entry name" value="UbiH/COQ6"/>
</dbReference>
<evidence type="ECO:0000256" key="3">
    <source>
        <dbReference type="ARBA" id="ARBA00005349"/>
    </source>
</evidence>
<proteinExistence type="inferred from homology"/>
<dbReference type="FunFam" id="3.50.50.60:FF:000021">
    <property type="entry name" value="Ubiquinone biosynthesis monooxygenase COQ6"/>
    <property type="match status" value="1"/>
</dbReference>
<feature type="domain" description="FAD-binding" evidence="8">
    <location>
        <begin position="6"/>
        <end position="343"/>
    </location>
</feature>
<dbReference type="PRINTS" id="PR00420">
    <property type="entry name" value="RNGMNOXGNASE"/>
</dbReference>
<dbReference type="GO" id="GO:0004497">
    <property type="term" value="F:monooxygenase activity"/>
    <property type="evidence" value="ECO:0007669"/>
    <property type="project" value="UniProtKB-KW"/>
</dbReference>
<dbReference type="Gene3D" id="3.50.50.60">
    <property type="entry name" value="FAD/NAD(P)-binding domain"/>
    <property type="match status" value="2"/>
</dbReference>
<evidence type="ECO:0000256" key="6">
    <source>
        <dbReference type="ARBA" id="ARBA00023002"/>
    </source>
</evidence>
<evidence type="ECO:0000256" key="2">
    <source>
        <dbReference type="ARBA" id="ARBA00004749"/>
    </source>
</evidence>
<dbReference type="GO" id="GO:0110142">
    <property type="term" value="C:ubiquinone biosynthesis complex"/>
    <property type="evidence" value="ECO:0007669"/>
    <property type="project" value="UniProtKB-ARBA"/>
</dbReference>
<dbReference type="GO" id="GO:0016705">
    <property type="term" value="F:oxidoreductase activity, acting on paired donors, with incorporation or reduction of molecular oxygen"/>
    <property type="evidence" value="ECO:0007669"/>
    <property type="project" value="InterPro"/>
</dbReference>
<keyword evidence="5" id="KW-0274">FAD</keyword>
<dbReference type="NCBIfam" id="TIGR01988">
    <property type="entry name" value="Ubi-OHases"/>
    <property type="match status" value="1"/>
</dbReference>
<dbReference type="UniPathway" id="UPA00232"/>
<protein>
    <submittedName>
        <fullName evidence="9">2-octaprenyl-6-methoxyphenol hydroxylase</fullName>
    </submittedName>
</protein>
<gene>
    <name evidence="9" type="ORF">SAMN05421828_101152</name>
</gene>
<comment type="cofactor">
    <cofactor evidence="1">
        <name>FAD</name>
        <dbReference type="ChEBI" id="CHEBI:57692"/>
    </cofactor>
</comment>
<evidence type="ECO:0000313" key="9">
    <source>
        <dbReference type="EMBL" id="SIQ06881.1"/>
    </source>
</evidence>
<evidence type="ECO:0000259" key="8">
    <source>
        <dbReference type="Pfam" id="PF01494"/>
    </source>
</evidence>
<dbReference type="InterPro" id="IPR036188">
    <property type="entry name" value="FAD/NAD-bd_sf"/>
</dbReference>
<evidence type="ECO:0000256" key="4">
    <source>
        <dbReference type="ARBA" id="ARBA00022630"/>
    </source>
</evidence>
<dbReference type="PANTHER" id="PTHR43876">
    <property type="entry name" value="UBIQUINONE BIOSYNTHESIS MONOOXYGENASE COQ6, MITOCHONDRIAL"/>
    <property type="match status" value="1"/>
</dbReference>
<dbReference type="InterPro" id="IPR051205">
    <property type="entry name" value="UbiH/COQ6_monooxygenase"/>
</dbReference>
<dbReference type="Pfam" id="PF01494">
    <property type="entry name" value="FAD_binding_3"/>
    <property type="match status" value="1"/>
</dbReference>
<keyword evidence="10" id="KW-1185">Reference proteome</keyword>
<keyword evidence="6" id="KW-0560">Oxidoreductase</keyword>
<organism evidence="9 10">
    <name type="scientific">Acidiphilium rubrum</name>
    <dbReference type="NCBI Taxonomy" id="526"/>
    <lineage>
        <taxon>Bacteria</taxon>
        <taxon>Pseudomonadati</taxon>
        <taxon>Pseudomonadota</taxon>
        <taxon>Alphaproteobacteria</taxon>
        <taxon>Acetobacterales</taxon>
        <taxon>Acidocellaceae</taxon>
        <taxon>Acidiphilium</taxon>
    </lineage>
</organism>
<evidence type="ECO:0000256" key="5">
    <source>
        <dbReference type="ARBA" id="ARBA00022827"/>
    </source>
</evidence>